<dbReference type="InterPro" id="IPR000664">
    <property type="entry name" value="Lethal2_giant"/>
</dbReference>
<keyword evidence="8" id="KW-0853">WD repeat</keyword>
<keyword evidence="10" id="KW-0653">Protein transport</keyword>
<dbReference type="SUPFAM" id="SSF50978">
    <property type="entry name" value="WD40 repeat-like"/>
    <property type="match status" value="1"/>
</dbReference>
<evidence type="ECO:0000256" key="1">
    <source>
        <dbReference type="ARBA" id="ARBA00004202"/>
    </source>
</evidence>
<dbReference type="PANTHER" id="PTHR10241:SF19">
    <property type="entry name" value="SYNTAXIN-BINDING PROTEIN 5-LIKE"/>
    <property type="match status" value="1"/>
</dbReference>
<name>A0A7K9VI53_ANSSE</name>
<evidence type="ECO:0000313" key="16">
    <source>
        <dbReference type="Proteomes" id="UP000567872"/>
    </source>
</evidence>
<dbReference type="CDD" id="cd15893">
    <property type="entry name" value="R-SNARE_STXBP5"/>
    <property type="match status" value="1"/>
</dbReference>
<keyword evidence="16" id="KW-1185">Reference proteome</keyword>
<evidence type="ECO:0000256" key="3">
    <source>
        <dbReference type="ARBA" id="ARBA00008070"/>
    </source>
</evidence>
<comment type="similarity">
    <text evidence="3">Belongs to the WD repeat L(2)GL family.</text>
</comment>
<dbReference type="FunFam" id="1.20.5.110:FF:000001">
    <property type="entry name" value="syntaxin-binding protein 5 isoform X1"/>
    <property type="match status" value="1"/>
</dbReference>
<feature type="non-terminal residue" evidence="15">
    <location>
        <position position="1"/>
    </location>
</feature>
<evidence type="ECO:0000259" key="14">
    <source>
        <dbReference type="PROSITE" id="PS50892"/>
    </source>
</evidence>
<feature type="domain" description="V-SNARE coiled-coil homology" evidence="14">
    <location>
        <begin position="711"/>
        <end position="771"/>
    </location>
</feature>
<dbReference type="PANTHER" id="PTHR10241">
    <property type="entry name" value="LETHAL 2 GIANT LARVAE PROTEIN"/>
    <property type="match status" value="1"/>
</dbReference>
<evidence type="ECO:0000256" key="4">
    <source>
        <dbReference type="ARBA" id="ARBA00022448"/>
    </source>
</evidence>
<dbReference type="InterPro" id="IPR042855">
    <property type="entry name" value="V_SNARE_CC"/>
</dbReference>
<dbReference type="InterPro" id="IPR036322">
    <property type="entry name" value="WD40_repeat_dom_sf"/>
</dbReference>
<dbReference type="GO" id="GO:0005886">
    <property type="term" value="C:plasma membrane"/>
    <property type="evidence" value="ECO:0007669"/>
    <property type="project" value="UniProtKB-SubCell"/>
</dbReference>
<protein>
    <submittedName>
        <fullName evidence="15">STB5L protein</fullName>
    </submittedName>
</protein>
<evidence type="ECO:0000256" key="13">
    <source>
        <dbReference type="PROSITE-ProRule" id="PRU00290"/>
    </source>
</evidence>
<evidence type="ECO:0000256" key="12">
    <source>
        <dbReference type="ARBA" id="ARBA00023136"/>
    </source>
</evidence>
<comment type="caution">
    <text evidence="15">The sequence shown here is derived from an EMBL/GenBank/DDBJ whole genome shotgun (WGS) entry which is preliminary data.</text>
</comment>
<keyword evidence="6" id="KW-0268">Exocytosis</keyword>
<dbReference type="Pfam" id="PF08366">
    <property type="entry name" value="LLGL"/>
    <property type="match status" value="1"/>
</dbReference>
<dbReference type="GO" id="GO:0006893">
    <property type="term" value="P:Golgi to plasma membrane transport"/>
    <property type="evidence" value="ECO:0007669"/>
    <property type="project" value="TreeGrafter"/>
</dbReference>
<dbReference type="GO" id="GO:0015031">
    <property type="term" value="P:protein transport"/>
    <property type="evidence" value="ECO:0007669"/>
    <property type="project" value="UniProtKB-KW"/>
</dbReference>
<keyword evidence="12" id="KW-0472">Membrane</keyword>
<evidence type="ECO:0000256" key="8">
    <source>
        <dbReference type="ARBA" id="ARBA00022574"/>
    </source>
</evidence>
<dbReference type="InterPro" id="IPR013577">
    <property type="entry name" value="LLGL2"/>
</dbReference>
<dbReference type="OrthoDB" id="19944at2759"/>
<dbReference type="PRINTS" id="PR00962">
    <property type="entry name" value="LETHAL2GIANT"/>
</dbReference>
<gene>
    <name evidence="15" type="primary">Stxbp5l</name>
    <name evidence="15" type="ORF">ANSSEM_R14913</name>
</gene>
<dbReference type="GO" id="GO:0005096">
    <property type="term" value="F:GTPase activator activity"/>
    <property type="evidence" value="ECO:0007669"/>
    <property type="project" value="TreeGrafter"/>
</dbReference>
<dbReference type="SUPFAM" id="SSF58038">
    <property type="entry name" value="SNARE fusion complex"/>
    <property type="match status" value="1"/>
</dbReference>
<sequence>EFQEPYAVVVLLEKDLIVVDLTQSNFPIFENPYPIDIHESPVTCTEYFADCPPDLIPVLYSVGAKHKKQGYSNKEWPISGGAWNLGAQTYPEIIITGHADGSVKFWDASAITLQMLYKLKTSKVFEKQKLGEGKTTAEIVEEDPFAVQMMYWCPESRIFCVAGVSAYVVVYRFSKHEVNTEIASLEVRLQYEVEDIITPEPEIIPQFPDASSQLPSLKSLSGSTNTVACEGMMKDSIPCLSVKTRPVRMPPGYQADLVIQLVWVDGEPPQQITSLAVNSAYGLVAFGNSNGLAVVDFMQKTVLLSMGTLDLYGSSDPYQRQPRSPRKSKQFAADNFCMRGLSNFYPDLTKRIRTSYQSLTELSDSPVSLELERCKSPTSVKGSRKLSLPTDLKTDLENRENSFSRSRSSSVSSIDRDSKEAITALYFMESFARKNDSAVSPCLWVGTGLGMVLILSLNLPASDDLRQSEPVMVSPSGTVLTLKGAVLTFACLECMGTLTHPPYEVWRDPHSADDSEKTRKRKLVMHSPSSSQDMGDHQFAVICSEKQAKVFSLPSQTCLYVHNITETSFLLRADVVTLCNSVCLACFCANGHIMTLSLPSLRPLLDINYLPVTDMRIARTFCFTNEGQALYLSSPTEIQRLTYSQEMCDNLQDMLGDLFTPVETPEAQNRGFLKGLFGGSGQAFDREELFGEATAGKASRSLAQHIPGSGGIEGVRGAAGGVIGDLTRARIALDERGQKLGELDERTASMMASAEAFSKHAHEVMLKYKDKKWYQF</sequence>
<dbReference type="AlphaFoldDB" id="A0A7K9VI53"/>
<dbReference type="GO" id="GO:0045159">
    <property type="term" value="F:myosin II binding"/>
    <property type="evidence" value="ECO:0007669"/>
    <property type="project" value="TreeGrafter"/>
</dbReference>
<evidence type="ECO:0000256" key="10">
    <source>
        <dbReference type="ARBA" id="ARBA00022927"/>
    </source>
</evidence>
<organism evidence="15 16">
    <name type="scientific">Anseranas semipalmata</name>
    <name type="common">Magpie goose</name>
    <name type="synonym">Anas semipalmata</name>
    <dbReference type="NCBI Taxonomy" id="8851"/>
    <lineage>
        <taxon>Eukaryota</taxon>
        <taxon>Metazoa</taxon>
        <taxon>Chordata</taxon>
        <taxon>Craniata</taxon>
        <taxon>Vertebrata</taxon>
        <taxon>Euteleostomi</taxon>
        <taxon>Archelosauria</taxon>
        <taxon>Archosauria</taxon>
        <taxon>Dinosauria</taxon>
        <taxon>Saurischia</taxon>
        <taxon>Theropoda</taxon>
        <taxon>Coelurosauria</taxon>
        <taxon>Aves</taxon>
        <taxon>Neognathae</taxon>
        <taxon>Galloanserae</taxon>
        <taxon>Anseriformes</taxon>
        <taxon>Anseranatidae</taxon>
        <taxon>Anseranas</taxon>
    </lineage>
</organism>
<evidence type="ECO:0000256" key="9">
    <source>
        <dbReference type="ARBA" id="ARBA00022737"/>
    </source>
</evidence>
<dbReference type="GO" id="GO:0031201">
    <property type="term" value="C:SNARE complex"/>
    <property type="evidence" value="ECO:0007669"/>
    <property type="project" value="TreeGrafter"/>
</dbReference>
<reference evidence="15 16" key="1">
    <citation type="submission" date="2019-09" db="EMBL/GenBank/DDBJ databases">
        <title>Bird 10,000 Genomes (B10K) Project - Family phase.</title>
        <authorList>
            <person name="Zhang G."/>
        </authorList>
    </citation>
    <scope>NUCLEOTIDE SEQUENCE [LARGE SCALE GENOMIC DNA]</scope>
    <source>
        <strain evidence="15">B10K-DU-001-57</strain>
        <tissue evidence="15">Muscle</tissue>
    </source>
</reference>
<dbReference type="Gene3D" id="1.20.5.110">
    <property type="match status" value="1"/>
</dbReference>
<evidence type="ECO:0000256" key="5">
    <source>
        <dbReference type="ARBA" id="ARBA00022475"/>
    </source>
</evidence>
<dbReference type="GO" id="GO:0006887">
    <property type="term" value="P:exocytosis"/>
    <property type="evidence" value="ECO:0007669"/>
    <property type="project" value="UniProtKB-KW"/>
</dbReference>
<proteinExistence type="inferred from homology"/>
<dbReference type="PROSITE" id="PS50892">
    <property type="entry name" value="V_SNARE"/>
    <property type="match status" value="1"/>
</dbReference>
<accession>A0A7K9VI53</accession>
<keyword evidence="7" id="KW-0963">Cytoplasm</keyword>
<evidence type="ECO:0000256" key="7">
    <source>
        <dbReference type="ARBA" id="ARBA00022490"/>
    </source>
</evidence>
<evidence type="ECO:0000256" key="6">
    <source>
        <dbReference type="ARBA" id="ARBA00022483"/>
    </source>
</evidence>
<feature type="non-terminal residue" evidence="15">
    <location>
        <position position="776"/>
    </location>
</feature>
<evidence type="ECO:0000256" key="2">
    <source>
        <dbReference type="ARBA" id="ARBA00004496"/>
    </source>
</evidence>
<keyword evidence="9" id="KW-0677">Repeat</keyword>
<dbReference type="EMBL" id="VXAA01006205">
    <property type="protein sequence ID" value="NXI72367.1"/>
    <property type="molecule type" value="Genomic_DNA"/>
</dbReference>
<evidence type="ECO:0000256" key="11">
    <source>
        <dbReference type="ARBA" id="ARBA00023054"/>
    </source>
</evidence>
<keyword evidence="5" id="KW-1003">Cell membrane</keyword>
<dbReference type="GO" id="GO:0019905">
    <property type="term" value="F:syntaxin binding"/>
    <property type="evidence" value="ECO:0007669"/>
    <property type="project" value="TreeGrafter"/>
</dbReference>
<evidence type="ECO:0000313" key="15">
    <source>
        <dbReference type="EMBL" id="NXI72367.1"/>
    </source>
</evidence>
<keyword evidence="4" id="KW-0813">Transport</keyword>
<dbReference type="Proteomes" id="UP000567872">
    <property type="component" value="Unassembled WGS sequence"/>
</dbReference>
<keyword evidence="11 13" id="KW-0175">Coiled coil</keyword>
<comment type="subcellular location">
    <subcellularLocation>
        <location evidence="1">Cell membrane</location>
        <topology evidence="1">Peripheral membrane protein</topology>
    </subcellularLocation>
    <subcellularLocation>
        <location evidence="2">Cytoplasm</location>
    </subcellularLocation>
</comment>